<evidence type="ECO:0000313" key="13">
    <source>
        <dbReference type="EMBL" id="GES16280.1"/>
    </source>
</evidence>
<keyword evidence="4" id="KW-0808">Transferase</keyword>
<dbReference type="RefSeq" id="WP_155361316.1">
    <property type="nucleotide sequence ID" value="NZ_BAAAHL010000053.1"/>
</dbReference>
<keyword evidence="9" id="KW-1133">Transmembrane helix</keyword>
<dbReference type="Pfam" id="PF02518">
    <property type="entry name" value="HATPase_c"/>
    <property type="match status" value="1"/>
</dbReference>
<dbReference type="InterPro" id="IPR055558">
    <property type="entry name" value="DUF7134"/>
</dbReference>
<evidence type="ECO:0000256" key="6">
    <source>
        <dbReference type="ARBA" id="ARBA00022777"/>
    </source>
</evidence>
<evidence type="ECO:0000259" key="12">
    <source>
        <dbReference type="Pfam" id="PF23539"/>
    </source>
</evidence>
<keyword evidence="3" id="KW-0597">Phosphoprotein</keyword>
<evidence type="ECO:0000256" key="3">
    <source>
        <dbReference type="ARBA" id="ARBA00022553"/>
    </source>
</evidence>
<evidence type="ECO:0000259" key="10">
    <source>
        <dbReference type="Pfam" id="PF02518"/>
    </source>
</evidence>
<keyword evidence="7" id="KW-0067">ATP-binding</keyword>
<dbReference type="InterPro" id="IPR036890">
    <property type="entry name" value="HATPase_C_sf"/>
</dbReference>
<dbReference type="PANTHER" id="PTHR24421">
    <property type="entry name" value="NITRATE/NITRITE SENSOR PROTEIN NARX-RELATED"/>
    <property type="match status" value="1"/>
</dbReference>
<dbReference type="GO" id="GO:0000155">
    <property type="term" value="F:phosphorelay sensor kinase activity"/>
    <property type="evidence" value="ECO:0007669"/>
    <property type="project" value="InterPro"/>
</dbReference>
<gene>
    <name evidence="13" type="ORF">Amac_098780</name>
</gene>
<keyword evidence="6 13" id="KW-0418">Kinase</keyword>
<dbReference type="PANTHER" id="PTHR24421:SF10">
    <property type="entry name" value="NITRATE_NITRITE SENSOR PROTEIN NARQ"/>
    <property type="match status" value="1"/>
</dbReference>
<evidence type="ECO:0000256" key="5">
    <source>
        <dbReference type="ARBA" id="ARBA00022741"/>
    </source>
</evidence>
<sequence length="389" mass="40531">MTWGDTRRWASGIGAWFAGRPLVLDALLAALLFLVTLGPGQVVQGGPGIVVLQTALVLPLVWRRRAPLAVFGVIAAAAFVQWLTGVQLPADAALLVALYTLGAHSTWRRMLTAGAVLGIGILMASARWAPEGLFPLTAVASVAMAAAAALMGTAMADRRAYVASLERDRDQRARLAVAEERAHMAREMHDIVTHNLSVMVALADSAIYVLPGSPDRAAAAVEQISGTGRQALAEMRRSLGVLRPGEPGAPRHPMPGVAQLPALVDRMRAAGLPTRLEVAGDPTPVPAAAQLTVYRLAQEALTNALKHTSPGTTAEVRVHISAEAVAVEVTDDGRAARAAVGSPGQGIIGMHERVAVFGGTLRAGPVSVGGWRVSARLDLDPGRAREGAA</sequence>
<dbReference type="GO" id="GO:0005524">
    <property type="term" value="F:ATP binding"/>
    <property type="evidence" value="ECO:0007669"/>
    <property type="project" value="UniProtKB-KW"/>
</dbReference>
<comment type="caution">
    <text evidence="13">The sequence shown here is derived from an EMBL/GenBank/DDBJ whole genome shotgun (WGS) entry which is preliminary data.</text>
</comment>
<keyword evidence="14" id="KW-1185">Reference proteome</keyword>
<name>A0A5M3X5C8_9ACTN</name>
<protein>
    <recommendedName>
        <fullName evidence="2">histidine kinase</fullName>
        <ecNumber evidence="2">2.7.13.3</ecNumber>
    </recommendedName>
</protein>
<dbReference type="Proteomes" id="UP000331127">
    <property type="component" value="Unassembled WGS sequence"/>
</dbReference>
<dbReference type="GO" id="GO:0046983">
    <property type="term" value="F:protein dimerization activity"/>
    <property type="evidence" value="ECO:0007669"/>
    <property type="project" value="InterPro"/>
</dbReference>
<keyword evidence="9" id="KW-0812">Transmembrane</keyword>
<dbReference type="OrthoDB" id="227596at2"/>
<evidence type="ECO:0000256" key="7">
    <source>
        <dbReference type="ARBA" id="ARBA00022840"/>
    </source>
</evidence>
<dbReference type="EC" id="2.7.13.3" evidence="2"/>
<feature type="domain" description="Histidine kinase/HSP90-like ATPase" evidence="10">
    <location>
        <begin position="291"/>
        <end position="379"/>
    </location>
</feature>
<evidence type="ECO:0000256" key="8">
    <source>
        <dbReference type="ARBA" id="ARBA00023012"/>
    </source>
</evidence>
<evidence type="ECO:0000313" key="14">
    <source>
        <dbReference type="Proteomes" id="UP000331127"/>
    </source>
</evidence>
<evidence type="ECO:0000256" key="2">
    <source>
        <dbReference type="ARBA" id="ARBA00012438"/>
    </source>
</evidence>
<dbReference type="Pfam" id="PF07730">
    <property type="entry name" value="HisKA_3"/>
    <property type="match status" value="1"/>
</dbReference>
<dbReference type="Pfam" id="PF23539">
    <property type="entry name" value="DUF7134"/>
    <property type="match status" value="1"/>
</dbReference>
<dbReference type="SUPFAM" id="SSF55874">
    <property type="entry name" value="ATPase domain of HSP90 chaperone/DNA topoisomerase II/histidine kinase"/>
    <property type="match status" value="1"/>
</dbReference>
<feature type="domain" description="Signal transduction histidine kinase subgroup 3 dimerisation and phosphoacceptor" evidence="11">
    <location>
        <begin position="180"/>
        <end position="245"/>
    </location>
</feature>
<feature type="domain" description="DUF7134" evidence="12">
    <location>
        <begin position="15"/>
        <end position="155"/>
    </location>
</feature>
<dbReference type="Gene3D" id="1.20.5.1930">
    <property type="match status" value="1"/>
</dbReference>
<evidence type="ECO:0000256" key="1">
    <source>
        <dbReference type="ARBA" id="ARBA00000085"/>
    </source>
</evidence>
<evidence type="ECO:0000256" key="9">
    <source>
        <dbReference type="SAM" id="Phobius"/>
    </source>
</evidence>
<accession>A0A5M3X5C8</accession>
<feature type="transmembrane region" description="Helical" evidence="9">
    <location>
        <begin position="69"/>
        <end position="98"/>
    </location>
</feature>
<dbReference type="InterPro" id="IPR050482">
    <property type="entry name" value="Sensor_HK_TwoCompSys"/>
</dbReference>
<keyword evidence="9" id="KW-0472">Membrane</keyword>
<dbReference type="EMBL" id="BLAE01000096">
    <property type="protein sequence ID" value="GES16280.1"/>
    <property type="molecule type" value="Genomic_DNA"/>
</dbReference>
<proteinExistence type="predicted"/>
<dbReference type="AlphaFoldDB" id="A0A5M3X5C8"/>
<dbReference type="InterPro" id="IPR011712">
    <property type="entry name" value="Sig_transdc_His_kin_sub3_dim/P"/>
</dbReference>
<feature type="transmembrane region" description="Helical" evidence="9">
    <location>
        <begin position="134"/>
        <end position="156"/>
    </location>
</feature>
<feature type="transmembrane region" description="Helical" evidence="9">
    <location>
        <begin position="110"/>
        <end position="128"/>
    </location>
</feature>
<dbReference type="GO" id="GO:0016020">
    <property type="term" value="C:membrane"/>
    <property type="evidence" value="ECO:0007669"/>
    <property type="project" value="InterPro"/>
</dbReference>
<reference evidence="13 14" key="1">
    <citation type="submission" date="2019-10" db="EMBL/GenBank/DDBJ databases">
        <title>Whole genome shotgun sequence of Acrocarpospora macrocephala NBRC 16266.</title>
        <authorList>
            <person name="Ichikawa N."/>
            <person name="Kimura A."/>
            <person name="Kitahashi Y."/>
            <person name="Komaki H."/>
            <person name="Oguchi A."/>
        </authorList>
    </citation>
    <scope>NUCLEOTIDE SEQUENCE [LARGE SCALE GENOMIC DNA]</scope>
    <source>
        <strain evidence="13 14">NBRC 16266</strain>
    </source>
</reference>
<comment type="catalytic activity">
    <reaction evidence="1">
        <text>ATP + protein L-histidine = ADP + protein N-phospho-L-histidine.</text>
        <dbReference type="EC" id="2.7.13.3"/>
    </reaction>
</comment>
<dbReference type="CDD" id="cd16917">
    <property type="entry name" value="HATPase_UhpB-NarQ-NarX-like"/>
    <property type="match status" value="1"/>
</dbReference>
<organism evidence="13 14">
    <name type="scientific">Acrocarpospora macrocephala</name>
    <dbReference type="NCBI Taxonomy" id="150177"/>
    <lineage>
        <taxon>Bacteria</taxon>
        <taxon>Bacillati</taxon>
        <taxon>Actinomycetota</taxon>
        <taxon>Actinomycetes</taxon>
        <taxon>Streptosporangiales</taxon>
        <taxon>Streptosporangiaceae</taxon>
        <taxon>Acrocarpospora</taxon>
    </lineage>
</organism>
<keyword evidence="8" id="KW-0902">Two-component regulatory system</keyword>
<evidence type="ECO:0000259" key="11">
    <source>
        <dbReference type="Pfam" id="PF07730"/>
    </source>
</evidence>
<dbReference type="Gene3D" id="3.30.565.10">
    <property type="entry name" value="Histidine kinase-like ATPase, C-terminal domain"/>
    <property type="match status" value="1"/>
</dbReference>
<keyword evidence="5" id="KW-0547">Nucleotide-binding</keyword>
<evidence type="ECO:0000256" key="4">
    <source>
        <dbReference type="ARBA" id="ARBA00022679"/>
    </source>
</evidence>
<dbReference type="InterPro" id="IPR003594">
    <property type="entry name" value="HATPase_dom"/>
</dbReference>